<feature type="domain" description="SMP-LTD" evidence="11">
    <location>
        <begin position="217"/>
        <end position="522"/>
    </location>
</feature>
<reference evidence="12 13" key="1">
    <citation type="submission" date="2024-01" db="EMBL/GenBank/DDBJ databases">
        <authorList>
            <consortium name="Genoscope - CEA"/>
            <person name="William W."/>
        </authorList>
    </citation>
    <scope>NUCLEOTIDE SEQUENCE [LARGE SCALE GENOMIC DNA]</scope>
    <source>
        <strain evidence="12 13">29B2s-10</strain>
    </source>
</reference>
<accession>A0ABP0ELP7</accession>
<evidence type="ECO:0000313" key="12">
    <source>
        <dbReference type="EMBL" id="CAK7922099.1"/>
    </source>
</evidence>
<dbReference type="Pfam" id="PF10296">
    <property type="entry name" value="MMM1"/>
    <property type="match status" value="2"/>
</dbReference>
<comment type="similarity">
    <text evidence="8">Belongs to the MMM1 family.</text>
</comment>
<feature type="compositionally biased region" description="Polar residues" evidence="9">
    <location>
        <begin position="1"/>
        <end position="19"/>
    </location>
</feature>
<dbReference type="PROSITE" id="PS51847">
    <property type="entry name" value="SMP"/>
    <property type="match status" value="1"/>
</dbReference>
<proteinExistence type="inferred from homology"/>
<dbReference type="EMBL" id="OZ004260">
    <property type="protein sequence ID" value="CAK7922099.1"/>
    <property type="molecule type" value="Genomic_DNA"/>
</dbReference>
<feature type="region of interest" description="Disordered" evidence="9">
    <location>
        <begin position="164"/>
        <end position="196"/>
    </location>
</feature>
<protein>
    <recommendedName>
        <fullName evidence="8">Maintenance of mitochondrial morphology protein 1</fullName>
    </recommendedName>
</protein>
<evidence type="ECO:0000259" key="11">
    <source>
        <dbReference type="PROSITE" id="PS51847"/>
    </source>
</evidence>
<feature type="region of interest" description="Disordered" evidence="9">
    <location>
        <begin position="358"/>
        <end position="459"/>
    </location>
</feature>
<feature type="compositionally biased region" description="Low complexity" evidence="9">
    <location>
        <begin position="444"/>
        <end position="458"/>
    </location>
</feature>
<feature type="region of interest" description="Disordered" evidence="9">
    <location>
        <begin position="1"/>
        <end position="49"/>
    </location>
</feature>
<feature type="compositionally biased region" description="Basic and acidic residues" evidence="9">
    <location>
        <begin position="358"/>
        <end position="368"/>
    </location>
</feature>
<organism evidence="12 13">
    <name type="scientific">[Candida] anglica</name>
    <dbReference type="NCBI Taxonomy" id="148631"/>
    <lineage>
        <taxon>Eukaryota</taxon>
        <taxon>Fungi</taxon>
        <taxon>Dikarya</taxon>
        <taxon>Ascomycota</taxon>
        <taxon>Saccharomycotina</taxon>
        <taxon>Pichiomycetes</taxon>
        <taxon>Debaryomycetaceae</taxon>
        <taxon>Kurtzmaniella</taxon>
    </lineage>
</organism>
<evidence type="ECO:0000256" key="7">
    <source>
        <dbReference type="ARBA" id="ARBA00023136"/>
    </source>
</evidence>
<dbReference type="CDD" id="cd21671">
    <property type="entry name" value="SMP_Mmm1"/>
    <property type="match status" value="1"/>
</dbReference>
<evidence type="ECO:0000256" key="6">
    <source>
        <dbReference type="ARBA" id="ARBA00023121"/>
    </source>
</evidence>
<evidence type="ECO:0000313" key="13">
    <source>
        <dbReference type="Proteomes" id="UP001497600"/>
    </source>
</evidence>
<feature type="compositionally biased region" description="Basic and acidic residues" evidence="9">
    <location>
        <begin position="20"/>
        <end position="36"/>
    </location>
</feature>
<keyword evidence="2 8" id="KW-0812">Transmembrane</keyword>
<keyword evidence="13" id="KW-1185">Reference proteome</keyword>
<name>A0ABP0ELP7_9ASCO</name>
<keyword evidence="3 8" id="KW-0256">Endoplasmic reticulum</keyword>
<keyword evidence="5" id="KW-0445">Lipid transport</keyword>
<feature type="compositionally biased region" description="Low complexity" evidence="9">
    <location>
        <begin position="177"/>
        <end position="188"/>
    </location>
</feature>
<feature type="region of interest" description="Disordered" evidence="9">
    <location>
        <begin position="529"/>
        <end position="554"/>
    </location>
</feature>
<feature type="transmembrane region" description="Helical" evidence="10">
    <location>
        <begin position="122"/>
        <end position="144"/>
    </location>
</feature>
<keyword evidence="4 8" id="KW-1133">Transmembrane helix</keyword>
<sequence length="554" mass="60531">MEDASNYISNMNKVVSSTEVEGKQQVHEQTNEKVGKSTEASAGSTTLSTNSMLSQDQLQRLTFEQIQEQLKLHQEELFRHQREFFMGVDGASAMAAAYPHGPLSVPSTKTTMSGNTWSFTQGLLLGQLSIFVVIAIFVKFFVFAEPSAIEAGTTNKTKDISGVIVKRNKKGGKNNRDGSSSGSGNNGDHMTDDTLSDSQSKLSSILEKTYYDVNNHNPESLDWFNVLIAQMISQLRSEALVSDNIYHSLNEFLSRGDMPDYLDTIKLTEIDVGDDFPIFSNCRIKHSEDGSGRLEAKIDVDLSDTLTLGIETKLLLNHPVPLTAVLPVQLSVSIVRFSGCLTVSLINTNDQEFARENELKKNEKENNKSDSSSVSPSSVGMSTSNSGNSNKTSENRNIPITPPINGRSETASPRSQTVEGPSPTTTTPINGGGSLSTNANGTPDDTSASSSTSNNDSSQVEGAALMFSFSPDYRLEFTVKSLIGARAKLQDVPKISTLIDSKLRSWFIERCIEPRFQVVKLPSIWPRSKNTRESYGNNVNDTRRTKGEGAHSPK</sequence>
<keyword evidence="1" id="KW-0813">Transport</keyword>
<comment type="function">
    <text evidence="8">Component of the ERMES/MDM complex, which serves as a molecular tether to connect the endoplasmic reticulum (ER) and mitochondria. Components of this complex are involved in the control of mitochondrial shape and protein biogenesis, and function in nonvesicular lipid trafficking between the ER and mitochondria. The MDM12-MMM1 subcomplex functions in the major beta-barrel assembly pathway that is responsible for biogenesis of all outer membrane beta-barrel proteins, and acts in a late step after the SAM complex. The MDM10-MDM12-MMM1 subcomplex further acts in the TOM40-specific pathway after the action of the MDM12-MMM1 complex. Essential for establishing and maintaining the structure of mitochondria and maintenance of mtDNA nucleoids.</text>
</comment>
<evidence type="ECO:0000256" key="4">
    <source>
        <dbReference type="ARBA" id="ARBA00022989"/>
    </source>
</evidence>
<feature type="topological domain" description="Cytoplasmic" evidence="8">
    <location>
        <begin position="144"/>
        <end position="554"/>
    </location>
</feature>
<dbReference type="PANTHER" id="PTHR13466">
    <property type="entry name" value="TEX2 PROTEIN-RELATED"/>
    <property type="match status" value="1"/>
</dbReference>
<gene>
    <name evidence="8 12" type="primary">MMM1</name>
    <name evidence="12" type="ORF">CAAN4_H22672</name>
</gene>
<feature type="topological domain" description="Lumenal" evidence="8">
    <location>
        <begin position="1"/>
        <end position="122"/>
    </location>
</feature>
<evidence type="ECO:0000256" key="10">
    <source>
        <dbReference type="SAM" id="Phobius"/>
    </source>
</evidence>
<dbReference type="HAMAP" id="MF_03103">
    <property type="entry name" value="Mmm1"/>
    <property type="match status" value="1"/>
</dbReference>
<comment type="subunit">
    <text evidence="8">Homodimer. Component of the ER-mitochondria encounter structure (ERMES) or MDM complex, composed of MMM1, MDM10, MDM12 and MDM34. A MMM1 homodimer associates with one molecule of MDM12 on each side in a pairwise head-to-tail manner, and the SMP-LTD domains of MMM1 and MDM12 generate a continuous hydrophobic tunnel for phospholipid trafficking.</text>
</comment>
<feature type="compositionally biased region" description="Polar residues" evidence="9">
    <location>
        <begin position="38"/>
        <end position="49"/>
    </location>
</feature>
<feature type="compositionally biased region" description="Basic and acidic residues" evidence="9">
    <location>
        <begin position="541"/>
        <end position="554"/>
    </location>
</feature>
<dbReference type="InterPro" id="IPR031468">
    <property type="entry name" value="SMP_LBD"/>
</dbReference>
<evidence type="ECO:0000256" key="9">
    <source>
        <dbReference type="SAM" id="MobiDB-lite"/>
    </source>
</evidence>
<dbReference type="InterPro" id="IPR027537">
    <property type="entry name" value="Mmm1"/>
</dbReference>
<feature type="compositionally biased region" description="Polar residues" evidence="9">
    <location>
        <begin position="407"/>
        <end position="443"/>
    </location>
</feature>
<keyword evidence="7 8" id="KW-0472">Membrane</keyword>
<evidence type="ECO:0000256" key="1">
    <source>
        <dbReference type="ARBA" id="ARBA00022448"/>
    </source>
</evidence>
<evidence type="ECO:0000256" key="5">
    <source>
        <dbReference type="ARBA" id="ARBA00023055"/>
    </source>
</evidence>
<feature type="compositionally biased region" description="Low complexity" evidence="9">
    <location>
        <begin position="369"/>
        <end position="392"/>
    </location>
</feature>
<comment type="subcellular location">
    <subcellularLocation>
        <location evidence="8">Endoplasmic reticulum membrane</location>
        <topology evidence="8">Single-pass type I membrane protein</topology>
    </subcellularLocation>
    <text evidence="8">The ERMES/MDM complex localizes to a few discrete foci (around 10 per single cell), that represent mitochondria-endoplasmic reticulum junctions. These foci are often found next to mtDNA nucleoids.</text>
</comment>
<dbReference type="Proteomes" id="UP001497600">
    <property type="component" value="Chromosome H"/>
</dbReference>
<dbReference type="PANTHER" id="PTHR13466:SF0">
    <property type="entry name" value="SMP-LTD DOMAIN-CONTAINING PROTEIN"/>
    <property type="match status" value="1"/>
</dbReference>
<evidence type="ECO:0000256" key="8">
    <source>
        <dbReference type="HAMAP-Rule" id="MF_03103"/>
    </source>
</evidence>
<evidence type="ECO:0000256" key="2">
    <source>
        <dbReference type="ARBA" id="ARBA00022692"/>
    </source>
</evidence>
<dbReference type="InterPro" id="IPR019411">
    <property type="entry name" value="MMM1_dom"/>
</dbReference>
<keyword evidence="6" id="KW-0446">Lipid-binding</keyword>
<evidence type="ECO:0000256" key="3">
    <source>
        <dbReference type="ARBA" id="ARBA00022824"/>
    </source>
</evidence>